<keyword evidence="3 5" id="KW-1133">Transmembrane helix</keyword>
<keyword evidence="4 5" id="KW-0472">Membrane</keyword>
<gene>
    <name evidence="7" type="ORF">FLP23_02520</name>
</gene>
<name>A0A5C1Y5C5_9MICO</name>
<evidence type="ECO:0000256" key="2">
    <source>
        <dbReference type="ARBA" id="ARBA00022692"/>
    </source>
</evidence>
<dbReference type="RefSeq" id="WP_149324417.1">
    <property type="nucleotide sequence ID" value="NZ_CP043504.1"/>
</dbReference>
<reference evidence="7 8" key="1">
    <citation type="submission" date="2019-09" db="EMBL/GenBank/DDBJ databases">
        <title>Genome sequencing of strain KACC 19322.</title>
        <authorList>
            <person name="Heo J."/>
            <person name="Kim S.-J."/>
            <person name="Kim J.-S."/>
            <person name="Hong S.-B."/>
            <person name="Kwon S.-W."/>
        </authorList>
    </citation>
    <scope>NUCLEOTIDE SEQUENCE [LARGE SCALE GENOMIC DNA]</scope>
    <source>
        <strain evidence="7 8">KACC 19322</strain>
    </source>
</reference>
<evidence type="ECO:0000259" key="6">
    <source>
        <dbReference type="Pfam" id="PF12698"/>
    </source>
</evidence>
<evidence type="ECO:0000256" key="5">
    <source>
        <dbReference type="SAM" id="Phobius"/>
    </source>
</evidence>
<feature type="transmembrane region" description="Helical" evidence="5">
    <location>
        <begin position="146"/>
        <end position="170"/>
    </location>
</feature>
<comment type="subcellular location">
    <subcellularLocation>
        <location evidence="1">Membrane</location>
        <topology evidence="1">Multi-pass membrane protein</topology>
    </subcellularLocation>
</comment>
<keyword evidence="2 5" id="KW-0812">Transmembrane</keyword>
<dbReference type="Pfam" id="PF12698">
    <property type="entry name" value="ABC2_membrane_3"/>
    <property type="match status" value="1"/>
</dbReference>
<dbReference type="Proteomes" id="UP000322159">
    <property type="component" value="Chromosome"/>
</dbReference>
<feature type="domain" description="ABC-2 type transporter transmembrane" evidence="6">
    <location>
        <begin position="38"/>
        <end position="344"/>
    </location>
</feature>
<evidence type="ECO:0000256" key="1">
    <source>
        <dbReference type="ARBA" id="ARBA00004141"/>
    </source>
</evidence>
<feature type="transmembrane region" description="Helical" evidence="5">
    <location>
        <begin position="269"/>
        <end position="290"/>
    </location>
</feature>
<evidence type="ECO:0000256" key="3">
    <source>
        <dbReference type="ARBA" id="ARBA00022989"/>
    </source>
</evidence>
<proteinExistence type="predicted"/>
<protein>
    <submittedName>
        <fullName evidence="7">ABC transporter permease</fullName>
    </submittedName>
</protein>
<dbReference type="KEGG" id="lyk:FLP23_02520"/>
<dbReference type="OrthoDB" id="3268959at2"/>
<accession>A0A5C1Y5C5</accession>
<feature type="transmembrane region" description="Helical" evidence="5">
    <location>
        <begin position="34"/>
        <end position="59"/>
    </location>
</feature>
<keyword evidence="8" id="KW-1185">Reference proteome</keyword>
<dbReference type="PANTHER" id="PTHR43471:SF3">
    <property type="entry name" value="ABC TRANSPORTER PERMEASE PROTEIN NATB"/>
    <property type="match status" value="1"/>
</dbReference>
<sequence>MSTARAGVEPRAYSTPRTIWLVATREIMVRLRSVAFLVSTGILLLLLLGSVVVGALTAINAEPPKVAVVAGVELPAGAELTVTDVDTRAEAEALVTDGTVDAAVLPDDGPLGLSVLADDTPPLGVIQALSVAPPVELLNTSPTGGFVGYLVAIGFGLVFFISAMTFGQTIAQSVVEEKQTRVIEILLATIPTRALLAGKILGTTILALGQIALLLAASVIALTVTGQSELLLGLGLPFVWFALFFVLGFIVLAALFAATGAMVSRQEDIGSTTTPVTLLVMIPYFVVVFFNDNDLVVTIMSYVPFSAPVGMPLRLFLGTAAWWEPLVSLAILVATAVAIIALGARIYENSLLRLGTRVKLAEALRG</sequence>
<dbReference type="AlphaFoldDB" id="A0A5C1Y5C5"/>
<feature type="transmembrane region" description="Helical" evidence="5">
    <location>
        <begin position="302"/>
        <end position="323"/>
    </location>
</feature>
<dbReference type="EMBL" id="CP043504">
    <property type="protein sequence ID" value="QEO08986.1"/>
    <property type="molecule type" value="Genomic_DNA"/>
</dbReference>
<dbReference type="InterPro" id="IPR013525">
    <property type="entry name" value="ABC2_TM"/>
</dbReference>
<feature type="transmembrane region" description="Helical" evidence="5">
    <location>
        <begin position="329"/>
        <end position="347"/>
    </location>
</feature>
<evidence type="ECO:0000256" key="4">
    <source>
        <dbReference type="ARBA" id="ARBA00023136"/>
    </source>
</evidence>
<organism evidence="7 8">
    <name type="scientific">Protaetiibacter larvae</name>
    <dbReference type="NCBI Taxonomy" id="2592654"/>
    <lineage>
        <taxon>Bacteria</taxon>
        <taxon>Bacillati</taxon>
        <taxon>Actinomycetota</taxon>
        <taxon>Actinomycetes</taxon>
        <taxon>Micrococcales</taxon>
        <taxon>Microbacteriaceae</taxon>
        <taxon>Protaetiibacter</taxon>
    </lineage>
</organism>
<feature type="transmembrane region" description="Helical" evidence="5">
    <location>
        <begin position="238"/>
        <end position="263"/>
    </location>
</feature>
<evidence type="ECO:0000313" key="8">
    <source>
        <dbReference type="Proteomes" id="UP000322159"/>
    </source>
</evidence>
<dbReference type="GO" id="GO:0016020">
    <property type="term" value="C:membrane"/>
    <property type="evidence" value="ECO:0007669"/>
    <property type="project" value="UniProtKB-SubCell"/>
</dbReference>
<dbReference type="PANTHER" id="PTHR43471">
    <property type="entry name" value="ABC TRANSPORTER PERMEASE"/>
    <property type="match status" value="1"/>
</dbReference>
<feature type="transmembrane region" description="Helical" evidence="5">
    <location>
        <begin position="207"/>
        <end position="226"/>
    </location>
</feature>
<evidence type="ECO:0000313" key="7">
    <source>
        <dbReference type="EMBL" id="QEO08986.1"/>
    </source>
</evidence>
<dbReference type="GO" id="GO:0140359">
    <property type="term" value="F:ABC-type transporter activity"/>
    <property type="evidence" value="ECO:0007669"/>
    <property type="project" value="InterPro"/>
</dbReference>